<dbReference type="PANTHER" id="PTHR30273:SF2">
    <property type="entry name" value="PROTEIN FECR"/>
    <property type="match status" value="1"/>
</dbReference>
<dbReference type="InterPro" id="IPR006860">
    <property type="entry name" value="FecR"/>
</dbReference>
<reference evidence="4" key="1">
    <citation type="submission" date="2024-07" db="EMBL/GenBank/DDBJ databases">
        <title>Complete genome sequence of Prevotella sp. YM-2024 GTC17253.</title>
        <authorList>
            <person name="Hayashi M."/>
            <person name="Muto Y."/>
            <person name="Tanaka K."/>
            <person name="Niwa H."/>
        </authorList>
    </citation>
    <scope>NUCLEOTIDE SEQUENCE</scope>
    <source>
        <strain evidence="4">GTC17253</strain>
    </source>
</reference>
<evidence type="ECO:0000313" key="4">
    <source>
        <dbReference type="EMBL" id="BFO71561.1"/>
    </source>
</evidence>
<evidence type="ECO:0000259" key="3">
    <source>
        <dbReference type="Pfam" id="PF16344"/>
    </source>
</evidence>
<gene>
    <name evidence="4" type="ORF">GTC17253_15270</name>
</gene>
<dbReference type="Pfam" id="PF16344">
    <property type="entry name" value="FecR_C"/>
    <property type="match status" value="1"/>
</dbReference>
<dbReference type="EMBL" id="AP035785">
    <property type="protein sequence ID" value="BFO71561.1"/>
    <property type="molecule type" value="Genomic_DNA"/>
</dbReference>
<protein>
    <submittedName>
        <fullName evidence="4">FecR domain-containing protein</fullName>
    </submittedName>
</protein>
<name>A0AB33IVE7_9BACT</name>
<organism evidence="4">
    <name type="scientific">Prevotella sp. GTC17253</name>
    <dbReference type="NCBI Taxonomy" id="3236793"/>
    <lineage>
        <taxon>Bacteria</taxon>
        <taxon>Pseudomonadati</taxon>
        <taxon>Bacteroidota</taxon>
        <taxon>Bacteroidia</taxon>
        <taxon>Bacteroidales</taxon>
        <taxon>Prevotellaceae</taxon>
        <taxon>Prevotella</taxon>
    </lineage>
</organism>
<keyword evidence="1" id="KW-0472">Membrane</keyword>
<dbReference type="AlphaFoldDB" id="A0AB33IVE7"/>
<feature type="domain" description="Protein FecR C-terminal" evidence="3">
    <location>
        <begin position="255"/>
        <end position="320"/>
    </location>
</feature>
<dbReference type="Gene3D" id="3.55.50.30">
    <property type="match status" value="1"/>
</dbReference>
<dbReference type="InterPro" id="IPR032508">
    <property type="entry name" value="FecR_C"/>
</dbReference>
<dbReference type="Gene3D" id="2.60.120.1440">
    <property type="match status" value="1"/>
</dbReference>
<sequence length="324" mass="37246">MNQLENQYKHGKMNSDALEKLREMLDTNSDMEVGTRMEEAWEHEDVDCSQISDERMANVWNRVQQRILQTKVVNFDARKWFTWAAAVLLPLLLLTTVYFYRENTRIEMEQVVVKTGVGERTTVILPDGTQVSLNHDTRLVYTPRAYDKSERRVQFLGEGYFEVVHNQTCPFYIDSKLLTVKVTGTKFNLRTRMTDTTSELMLKEGHVILESAKTHENVSMQQGQRARLDTRTGHIVLDSKPVNVRYIGGWKRGSLVFKLQDIGAVLDAVEASYGVDIQLNVPLVLTDRFTGTLPTDNLPFALRIISEAYQLKYHIQGHKVSMTK</sequence>
<dbReference type="PIRSF" id="PIRSF018266">
    <property type="entry name" value="FecR"/>
    <property type="match status" value="1"/>
</dbReference>
<evidence type="ECO:0000259" key="2">
    <source>
        <dbReference type="Pfam" id="PF04773"/>
    </source>
</evidence>
<accession>A0AB33IVE7</accession>
<feature type="domain" description="FecR protein" evidence="2">
    <location>
        <begin position="112"/>
        <end position="207"/>
    </location>
</feature>
<dbReference type="GO" id="GO:0016989">
    <property type="term" value="F:sigma factor antagonist activity"/>
    <property type="evidence" value="ECO:0007669"/>
    <property type="project" value="TreeGrafter"/>
</dbReference>
<keyword evidence="1" id="KW-0812">Transmembrane</keyword>
<evidence type="ECO:0000256" key="1">
    <source>
        <dbReference type="SAM" id="Phobius"/>
    </source>
</evidence>
<dbReference type="InterPro" id="IPR012373">
    <property type="entry name" value="Ferrdict_sens_TM"/>
</dbReference>
<keyword evidence="1" id="KW-1133">Transmembrane helix</keyword>
<dbReference type="PANTHER" id="PTHR30273">
    <property type="entry name" value="PERIPLASMIC SIGNAL SENSOR AND SIGMA FACTOR ACTIVATOR FECR-RELATED"/>
    <property type="match status" value="1"/>
</dbReference>
<dbReference type="Pfam" id="PF04773">
    <property type="entry name" value="FecR"/>
    <property type="match status" value="1"/>
</dbReference>
<proteinExistence type="predicted"/>
<feature type="transmembrane region" description="Helical" evidence="1">
    <location>
        <begin position="80"/>
        <end position="100"/>
    </location>
</feature>